<keyword evidence="2" id="KW-1133">Transmembrane helix</keyword>
<feature type="transmembrane region" description="Helical" evidence="2">
    <location>
        <begin position="417"/>
        <end position="439"/>
    </location>
</feature>
<protein>
    <recommendedName>
        <fullName evidence="5">Sanpodo</fullName>
    </recommendedName>
</protein>
<feature type="region of interest" description="Disordered" evidence="1">
    <location>
        <begin position="21"/>
        <end position="53"/>
    </location>
</feature>
<evidence type="ECO:0000256" key="1">
    <source>
        <dbReference type="SAM" id="MobiDB-lite"/>
    </source>
</evidence>
<accession>A0AAV8WGL3</accession>
<feature type="region of interest" description="Disordered" evidence="1">
    <location>
        <begin position="250"/>
        <end position="276"/>
    </location>
</feature>
<evidence type="ECO:0000256" key="2">
    <source>
        <dbReference type="SAM" id="Phobius"/>
    </source>
</evidence>
<feature type="transmembrane region" description="Helical" evidence="2">
    <location>
        <begin position="515"/>
        <end position="538"/>
    </location>
</feature>
<gene>
    <name evidence="3" type="ORF">NQ315_009341</name>
</gene>
<keyword evidence="4" id="KW-1185">Reference proteome</keyword>
<feature type="region of interest" description="Disordered" evidence="1">
    <location>
        <begin position="299"/>
        <end position="353"/>
    </location>
</feature>
<name>A0AAV8WGL3_9CUCU</name>
<sequence>MATTRYNYYTNPAFCQQSEFYNGQRPPQSLSPQGSIRQSPVGAQTTHRVLDNNNSVIEDKQKCLIEEEGVQEQEFYEEVLVDDRGFIKEKKFVIVAQNNEGRKYIQATDDKRHGSRYAAPPNVESRQGSRYGIPQQITYDSQTIENKCNRNQNNRYEYIPMQEQDNRYSSPPKKRQAFEELELPPGRVHRYAVIATEEETELTTTKDGRYAIVPVQELKAVMFSQTQSAAAQNTVMVSQNKSRYEYIQDSPKRTADQNPNKYVQSSPKSPVPSNRYEYIQPPQRVANPVATQKLHELLSTPKKNQATSTNVTPQKLLSPRSERKVNSASVSPISKDGYQTPASSPPKHRSRLPKAQQKLNYALGTRQLVQQDKRHTAIIAPLCSSPIQSVYSETTYSNKSESWMNLSVGKKSVRSTLTVAALLMLLCGSVTSGLCFYMISMMGRLYFLDFGLVAGFTCLTLGLLGFRTRNIYWLPNRNYVSGYLVLSVFSLLTCGGLLLLLTIQPRPGTPLADMTSGAVCGISVLSLILTVTGLVSSYCCKYPPPDNRVEHCAEGFTV</sequence>
<feature type="compositionally biased region" description="Polar residues" evidence="1">
    <location>
        <begin position="256"/>
        <end position="272"/>
    </location>
</feature>
<dbReference type="EMBL" id="JANEYG010000001">
    <property type="protein sequence ID" value="KAJ8925503.1"/>
    <property type="molecule type" value="Genomic_DNA"/>
</dbReference>
<organism evidence="3 4">
    <name type="scientific">Exocentrus adspersus</name>
    <dbReference type="NCBI Taxonomy" id="1586481"/>
    <lineage>
        <taxon>Eukaryota</taxon>
        <taxon>Metazoa</taxon>
        <taxon>Ecdysozoa</taxon>
        <taxon>Arthropoda</taxon>
        <taxon>Hexapoda</taxon>
        <taxon>Insecta</taxon>
        <taxon>Pterygota</taxon>
        <taxon>Neoptera</taxon>
        <taxon>Endopterygota</taxon>
        <taxon>Coleoptera</taxon>
        <taxon>Polyphaga</taxon>
        <taxon>Cucujiformia</taxon>
        <taxon>Chrysomeloidea</taxon>
        <taxon>Cerambycidae</taxon>
        <taxon>Lamiinae</taxon>
        <taxon>Acanthocinini</taxon>
        <taxon>Exocentrus</taxon>
    </lineage>
</organism>
<reference evidence="3 4" key="1">
    <citation type="journal article" date="2023" name="Insect Mol. Biol.">
        <title>Genome sequencing provides insights into the evolution of gene families encoding plant cell wall-degrading enzymes in longhorned beetles.</title>
        <authorList>
            <person name="Shin N.R."/>
            <person name="Okamura Y."/>
            <person name="Kirsch R."/>
            <person name="Pauchet Y."/>
        </authorList>
    </citation>
    <scope>NUCLEOTIDE SEQUENCE [LARGE SCALE GENOMIC DNA]</scope>
    <source>
        <strain evidence="3">EAD_L_NR</strain>
    </source>
</reference>
<evidence type="ECO:0008006" key="5">
    <source>
        <dbReference type="Google" id="ProtNLM"/>
    </source>
</evidence>
<dbReference type="AlphaFoldDB" id="A0AAV8WGL3"/>
<keyword evidence="2" id="KW-0812">Transmembrane</keyword>
<feature type="transmembrane region" description="Helical" evidence="2">
    <location>
        <begin position="445"/>
        <end position="466"/>
    </location>
</feature>
<feature type="transmembrane region" description="Helical" evidence="2">
    <location>
        <begin position="478"/>
        <end position="503"/>
    </location>
</feature>
<evidence type="ECO:0000313" key="3">
    <source>
        <dbReference type="EMBL" id="KAJ8925503.1"/>
    </source>
</evidence>
<dbReference type="Proteomes" id="UP001159042">
    <property type="component" value="Unassembled WGS sequence"/>
</dbReference>
<proteinExistence type="predicted"/>
<evidence type="ECO:0000313" key="4">
    <source>
        <dbReference type="Proteomes" id="UP001159042"/>
    </source>
</evidence>
<feature type="compositionally biased region" description="Polar residues" evidence="1">
    <location>
        <begin position="301"/>
        <end position="315"/>
    </location>
</feature>
<keyword evidence="2" id="KW-0472">Membrane</keyword>
<comment type="caution">
    <text evidence="3">The sequence shown here is derived from an EMBL/GenBank/DDBJ whole genome shotgun (WGS) entry which is preliminary data.</text>
</comment>